<dbReference type="InterPro" id="IPR007295">
    <property type="entry name" value="DUF402"/>
</dbReference>
<feature type="domain" description="DUF402" evidence="1">
    <location>
        <begin position="54"/>
        <end position="173"/>
    </location>
</feature>
<reference evidence="2 3" key="1">
    <citation type="submission" date="2019-01" db="EMBL/GenBank/DDBJ databases">
        <title>Ktedonosporobacter rubrisoli SCAWS-G2.</title>
        <authorList>
            <person name="Huang Y."/>
            <person name="Yan B."/>
        </authorList>
    </citation>
    <scope>NUCLEOTIDE SEQUENCE [LARGE SCALE GENOMIC DNA]</scope>
    <source>
        <strain evidence="2 3">SCAWS-G2</strain>
    </source>
</reference>
<dbReference type="InterPro" id="IPR035930">
    <property type="entry name" value="FomD-like_sf"/>
</dbReference>
<keyword evidence="3" id="KW-1185">Reference proteome</keyword>
<gene>
    <name evidence="2" type="ORF">EPA93_36970</name>
</gene>
<dbReference type="Gene3D" id="2.40.380.10">
    <property type="entry name" value="FomD-like"/>
    <property type="match status" value="1"/>
</dbReference>
<name>A0A4V0YZX8_KTERU</name>
<evidence type="ECO:0000313" key="2">
    <source>
        <dbReference type="EMBL" id="QBD81271.1"/>
    </source>
</evidence>
<accession>A0A4V0YZX8</accession>
<dbReference type="KEGG" id="kbs:EPA93_36970"/>
<proteinExistence type="predicted"/>
<organism evidence="2 3">
    <name type="scientific">Ktedonosporobacter rubrisoli</name>
    <dbReference type="NCBI Taxonomy" id="2509675"/>
    <lineage>
        <taxon>Bacteria</taxon>
        <taxon>Bacillati</taxon>
        <taxon>Chloroflexota</taxon>
        <taxon>Ktedonobacteria</taxon>
        <taxon>Ktedonobacterales</taxon>
        <taxon>Ktedonosporobacteraceae</taxon>
        <taxon>Ktedonosporobacter</taxon>
    </lineage>
</organism>
<dbReference type="OrthoDB" id="155355at2"/>
<evidence type="ECO:0000313" key="3">
    <source>
        <dbReference type="Proteomes" id="UP000290365"/>
    </source>
</evidence>
<dbReference type="AlphaFoldDB" id="A0A4V0YZX8"/>
<evidence type="ECO:0000259" key="1">
    <source>
        <dbReference type="Pfam" id="PF04167"/>
    </source>
</evidence>
<dbReference type="Proteomes" id="UP000290365">
    <property type="component" value="Chromosome"/>
</dbReference>
<protein>
    <submittedName>
        <fullName evidence="2">DUF402 domain-containing protein</fullName>
    </submittedName>
</protein>
<dbReference type="SUPFAM" id="SSF159234">
    <property type="entry name" value="FomD-like"/>
    <property type="match status" value="1"/>
</dbReference>
<dbReference type="EMBL" id="CP035758">
    <property type="protein sequence ID" value="QBD81271.1"/>
    <property type="molecule type" value="Genomic_DNA"/>
</dbReference>
<sequence length="199" mass="23306">MLYLRTMSRRKGEQFMQRDFLVESRSYDQIQRGSWRAYRLDAEMQLGDEQNDNANDVVRLWLPAGTRMNWATGTRPLRSHCLQFFWPERWYMLSAFYNESKLIHTYATIIQPAKITLERLSYVDLDLSVLVKPDLSYEVLTQAEFEEMAELLHYDEQTRISALMALRTLTSSIQLSVGLFAAVPHRLNLTEFHLACSGK</sequence>
<dbReference type="Pfam" id="PF04167">
    <property type="entry name" value="DUF402"/>
    <property type="match status" value="1"/>
</dbReference>